<evidence type="ECO:0000259" key="1">
    <source>
        <dbReference type="Pfam" id="PF26130"/>
    </source>
</evidence>
<dbReference type="EMBL" id="QZWG01000012">
    <property type="protein sequence ID" value="RZB76894.1"/>
    <property type="molecule type" value="Genomic_DNA"/>
</dbReference>
<name>A0A445HT74_GLYSO</name>
<protein>
    <recommendedName>
        <fullName evidence="1">PB1-like domain-containing protein</fullName>
    </recommendedName>
</protein>
<evidence type="ECO:0000313" key="3">
    <source>
        <dbReference type="Proteomes" id="UP000289340"/>
    </source>
</evidence>
<reference evidence="2 3" key="1">
    <citation type="submission" date="2018-09" db="EMBL/GenBank/DDBJ databases">
        <title>A high-quality reference genome of wild soybean provides a powerful tool to mine soybean genomes.</title>
        <authorList>
            <person name="Xie M."/>
            <person name="Chung C.Y.L."/>
            <person name="Li M.-W."/>
            <person name="Wong F.-L."/>
            <person name="Chan T.-F."/>
            <person name="Lam H.-M."/>
        </authorList>
    </citation>
    <scope>NUCLEOTIDE SEQUENCE [LARGE SCALE GENOMIC DNA]</scope>
    <source>
        <strain evidence="3">cv. W05</strain>
        <tissue evidence="2">Hypocotyl of etiolated seedlings</tissue>
    </source>
</reference>
<gene>
    <name evidence="2" type="ORF">D0Y65_035034</name>
</gene>
<dbReference type="Pfam" id="PF26130">
    <property type="entry name" value="PB1-like"/>
    <property type="match status" value="1"/>
</dbReference>
<organism evidence="2 3">
    <name type="scientific">Glycine soja</name>
    <name type="common">Wild soybean</name>
    <dbReference type="NCBI Taxonomy" id="3848"/>
    <lineage>
        <taxon>Eukaryota</taxon>
        <taxon>Viridiplantae</taxon>
        <taxon>Streptophyta</taxon>
        <taxon>Embryophyta</taxon>
        <taxon>Tracheophyta</taxon>
        <taxon>Spermatophyta</taxon>
        <taxon>Magnoliopsida</taxon>
        <taxon>eudicotyledons</taxon>
        <taxon>Gunneridae</taxon>
        <taxon>Pentapetalae</taxon>
        <taxon>rosids</taxon>
        <taxon>fabids</taxon>
        <taxon>Fabales</taxon>
        <taxon>Fabaceae</taxon>
        <taxon>Papilionoideae</taxon>
        <taxon>50 kb inversion clade</taxon>
        <taxon>NPAAA clade</taxon>
        <taxon>indigoferoid/millettioid clade</taxon>
        <taxon>Phaseoleae</taxon>
        <taxon>Glycine</taxon>
        <taxon>Glycine subgen. Soja</taxon>
    </lineage>
</organism>
<accession>A0A445HT74</accession>
<proteinExistence type="predicted"/>
<dbReference type="InterPro" id="IPR058594">
    <property type="entry name" value="PB1-like_dom_pln"/>
</dbReference>
<dbReference type="AlphaFoldDB" id="A0A445HT74"/>
<evidence type="ECO:0000313" key="2">
    <source>
        <dbReference type="EMBL" id="RZB76894.1"/>
    </source>
</evidence>
<sequence length="330" mass="36661">MHLKSATASKSEILPFCELMLKPLQFQAKRREGQATGVSLSEALNSLSVMRNPKRGSVRDVLAHRTTSSPNFGVEACGPKSYKRWSIKYVGGDETLLLDIDEDKWSFFELVGISKDDINCTGDFKLWGTRVDDAGLKELAFDSDAFELTNFASSNNNEVKVYVEKINDGRVVVNKGHVVALDDGDGGVANEVVGVEAVVNEFDSSDTKFDEARMIAKAILDGDAIRQYSYLEAYGEELKRGIETPNKKVKRFERSTLVARITPTRIDSVKKLSKLTKGQSINDVIQRKRLQSTRLTKLNERLAFPKQATSNVVASLDKVVSNLIEPFSLM</sequence>
<keyword evidence="3" id="KW-1185">Reference proteome</keyword>
<comment type="caution">
    <text evidence="2">The sequence shown here is derived from an EMBL/GenBank/DDBJ whole genome shotgun (WGS) entry which is preliminary data.</text>
</comment>
<dbReference type="Proteomes" id="UP000289340">
    <property type="component" value="Chromosome 12"/>
</dbReference>
<feature type="domain" description="PB1-like" evidence="1">
    <location>
        <begin position="86"/>
        <end position="164"/>
    </location>
</feature>